<proteinExistence type="predicted"/>
<dbReference type="InterPro" id="IPR021109">
    <property type="entry name" value="Peptidase_aspartic_dom_sf"/>
</dbReference>
<dbReference type="EMBL" id="ML212174">
    <property type="protein sequence ID" value="TFK79084.1"/>
    <property type="molecule type" value="Genomic_DNA"/>
</dbReference>
<evidence type="ECO:0000313" key="3">
    <source>
        <dbReference type="Proteomes" id="UP000308197"/>
    </source>
</evidence>
<reference evidence="2 3" key="1">
    <citation type="journal article" date="2019" name="Nat. Ecol. Evol.">
        <title>Megaphylogeny resolves global patterns of mushroom evolution.</title>
        <authorList>
            <person name="Varga T."/>
            <person name="Krizsan K."/>
            <person name="Foldi C."/>
            <person name="Dima B."/>
            <person name="Sanchez-Garcia M."/>
            <person name="Sanchez-Ramirez S."/>
            <person name="Szollosi G.J."/>
            <person name="Szarkandi J.G."/>
            <person name="Papp V."/>
            <person name="Albert L."/>
            <person name="Andreopoulos W."/>
            <person name="Angelini C."/>
            <person name="Antonin V."/>
            <person name="Barry K.W."/>
            <person name="Bougher N.L."/>
            <person name="Buchanan P."/>
            <person name="Buyck B."/>
            <person name="Bense V."/>
            <person name="Catcheside P."/>
            <person name="Chovatia M."/>
            <person name="Cooper J."/>
            <person name="Damon W."/>
            <person name="Desjardin D."/>
            <person name="Finy P."/>
            <person name="Geml J."/>
            <person name="Haridas S."/>
            <person name="Hughes K."/>
            <person name="Justo A."/>
            <person name="Karasinski D."/>
            <person name="Kautmanova I."/>
            <person name="Kiss B."/>
            <person name="Kocsube S."/>
            <person name="Kotiranta H."/>
            <person name="LaButti K.M."/>
            <person name="Lechner B.E."/>
            <person name="Liimatainen K."/>
            <person name="Lipzen A."/>
            <person name="Lukacs Z."/>
            <person name="Mihaltcheva S."/>
            <person name="Morgado L.N."/>
            <person name="Niskanen T."/>
            <person name="Noordeloos M.E."/>
            <person name="Ohm R.A."/>
            <person name="Ortiz-Santana B."/>
            <person name="Ovrebo C."/>
            <person name="Racz N."/>
            <person name="Riley R."/>
            <person name="Savchenko A."/>
            <person name="Shiryaev A."/>
            <person name="Soop K."/>
            <person name="Spirin V."/>
            <person name="Szebenyi C."/>
            <person name="Tomsovsky M."/>
            <person name="Tulloss R.E."/>
            <person name="Uehling J."/>
            <person name="Grigoriev I.V."/>
            <person name="Vagvolgyi C."/>
            <person name="Papp T."/>
            <person name="Martin F.M."/>
            <person name="Miettinen O."/>
            <person name="Hibbett D.S."/>
            <person name="Nagy L.G."/>
        </authorList>
    </citation>
    <scope>NUCLEOTIDE SEQUENCE [LARGE SCALE GENOMIC DNA]</scope>
    <source>
        <strain evidence="2 3">HHB13444</strain>
    </source>
</reference>
<dbReference type="Gene3D" id="2.40.70.10">
    <property type="entry name" value="Acid Proteases"/>
    <property type="match status" value="1"/>
</dbReference>
<organism evidence="2 3">
    <name type="scientific">Polyporus arcularius HHB13444</name>
    <dbReference type="NCBI Taxonomy" id="1314778"/>
    <lineage>
        <taxon>Eukaryota</taxon>
        <taxon>Fungi</taxon>
        <taxon>Dikarya</taxon>
        <taxon>Basidiomycota</taxon>
        <taxon>Agaricomycotina</taxon>
        <taxon>Agaricomycetes</taxon>
        <taxon>Polyporales</taxon>
        <taxon>Polyporaceae</taxon>
        <taxon>Polyporus</taxon>
    </lineage>
</organism>
<dbReference type="CDD" id="cd00303">
    <property type="entry name" value="retropepsin_like"/>
    <property type="match status" value="1"/>
</dbReference>
<dbReference type="Pfam" id="PF13975">
    <property type="entry name" value="gag-asp_proteas"/>
    <property type="match status" value="1"/>
</dbReference>
<dbReference type="AlphaFoldDB" id="A0A5C3NP65"/>
<dbReference type="InParanoid" id="A0A5C3NP65"/>
<evidence type="ECO:0000256" key="1">
    <source>
        <dbReference type="SAM" id="MobiDB-lite"/>
    </source>
</evidence>
<dbReference type="STRING" id="1314778.A0A5C3NP65"/>
<protein>
    <submittedName>
        <fullName evidence="2">Uncharacterized protein</fullName>
    </submittedName>
</protein>
<evidence type="ECO:0000313" key="2">
    <source>
        <dbReference type="EMBL" id="TFK79084.1"/>
    </source>
</evidence>
<accession>A0A5C3NP65</accession>
<dbReference type="SUPFAM" id="SSF50630">
    <property type="entry name" value="Acid proteases"/>
    <property type="match status" value="1"/>
</dbReference>
<sequence length="575" mass="64253">MSTPSQNATVLHPVLKQPPILTPGQLTVTAIAEWDHGCNQYFLHARNITAAQKIPLIAAGFQDRLVQGWYKSNATTLNALSWDDFVADFHAHFLDDHWDQTLRAEMLTETMTDNDSFLVFVRELELKNTLLINTPCHFSDSQLRDHITARLTDRLRAHVLSDPVLLVTDYAKWKRSMLAEDKLWTTKRLAEAKILNDMRDRATRAFQKPPLAPRTTNSNVPTPASSSTYPRLKTPALTEPERTLLRDHQGCFKCRKFYAGHHRDACSETLTPDDASKAKKVWEAGGSKARRTAVAAVNVENTSQLQEIPESPPTVNIGAVYASAFVGAIGTDDEDTWDSEYVNTPLSTPHLILSASITSPSCLSDSIDMLIDTGCPVNLISETIATSLNLRHRPLPTTFNYNDAFGGGQKSSSEWCRFAVVTTDGTYTSRSVRAIIVPDLCYPVLLGTPFLDQNELLVDEHLEARHQLTQHQDLLRDIHMNVPPTAPHTSTQTSPATIAASVRSCVELLAFVASLKDEDLAFKTRYSDCFPDDIPHLDNLTTNAYHEINLKDANMTIVRRQYDCPRKYREASKPC</sequence>
<dbReference type="Proteomes" id="UP000308197">
    <property type="component" value="Unassembled WGS sequence"/>
</dbReference>
<keyword evidence="3" id="KW-1185">Reference proteome</keyword>
<feature type="region of interest" description="Disordered" evidence="1">
    <location>
        <begin position="207"/>
        <end position="232"/>
    </location>
</feature>
<feature type="compositionally biased region" description="Polar residues" evidence="1">
    <location>
        <begin position="214"/>
        <end position="229"/>
    </location>
</feature>
<gene>
    <name evidence="2" type="ORF">K466DRAFT_506169</name>
</gene>
<name>A0A5C3NP65_9APHY</name>